<protein>
    <submittedName>
        <fullName evidence="3">Uncharacterized protein</fullName>
    </submittedName>
</protein>
<keyword evidence="2" id="KW-0812">Transmembrane</keyword>
<keyword evidence="4" id="KW-1185">Reference proteome</keyword>
<accession>A0ABR4HN81</accession>
<organism evidence="3 4">
    <name type="scientific">Aspergillus granulosus</name>
    <dbReference type="NCBI Taxonomy" id="176169"/>
    <lineage>
        <taxon>Eukaryota</taxon>
        <taxon>Fungi</taxon>
        <taxon>Dikarya</taxon>
        <taxon>Ascomycota</taxon>
        <taxon>Pezizomycotina</taxon>
        <taxon>Eurotiomycetes</taxon>
        <taxon>Eurotiomycetidae</taxon>
        <taxon>Eurotiales</taxon>
        <taxon>Aspergillaceae</taxon>
        <taxon>Aspergillus</taxon>
        <taxon>Aspergillus subgen. Nidulantes</taxon>
    </lineage>
</organism>
<feature type="transmembrane region" description="Helical" evidence="2">
    <location>
        <begin position="90"/>
        <end position="111"/>
    </location>
</feature>
<proteinExistence type="predicted"/>
<sequence>MASPPKLPAAPEHLSEPTTRAGYRPRRTNQISSRTYTLCSNAVAVSFVLSAFQSDLSDQTRLLRLLVAAVLTLTVHALILLFAPPEEQELSSFILCIISGAMSFYVFITMLW</sequence>
<keyword evidence="2" id="KW-1133">Transmembrane helix</keyword>
<feature type="region of interest" description="Disordered" evidence="1">
    <location>
        <begin position="1"/>
        <end position="26"/>
    </location>
</feature>
<dbReference type="Proteomes" id="UP001610334">
    <property type="component" value="Unassembled WGS sequence"/>
</dbReference>
<evidence type="ECO:0000313" key="4">
    <source>
        <dbReference type="Proteomes" id="UP001610334"/>
    </source>
</evidence>
<gene>
    <name evidence="3" type="ORF">BJX63DRAFT_386751</name>
</gene>
<keyword evidence="2" id="KW-0472">Membrane</keyword>
<feature type="transmembrane region" description="Helical" evidence="2">
    <location>
        <begin position="65"/>
        <end position="84"/>
    </location>
</feature>
<comment type="caution">
    <text evidence="3">The sequence shown here is derived from an EMBL/GenBank/DDBJ whole genome shotgun (WGS) entry which is preliminary data.</text>
</comment>
<dbReference type="EMBL" id="JBFXLT010000020">
    <property type="protein sequence ID" value="KAL2816937.1"/>
    <property type="molecule type" value="Genomic_DNA"/>
</dbReference>
<evidence type="ECO:0000256" key="1">
    <source>
        <dbReference type="SAM" id="MobiDB-lite"/>
    </source>
</evidence>
<evidence type="ECO:0000313" key="3">
    <source>
        <dbReference type="EMBL" id="KAL2816937.1"/>
    </source>
</evidence>
<reference evidence="3 4" key="1">
    <citation type="submission" date="2024-07" db="EMBL/GenBank/DDBJ databases">
        <title>Section-level genome sequencing and comparative genomics of Aspergillus sections Usti and Cavernicolus.</title>
        <authorList>
            <consortium name="Lawrence Berkeley National Laboratory"/>
            <person name="Nybo J.L."/>
            <person name="Vesth T.C."/>
            <person name="Theobald S."/>
            <person name="Frisvad J.C."/>
            <person name="Larsen T.O."/>
            <person name="Kjaerboelling I."/>
            <person name="Rothschild-Mancinelli K."/>
            <person name="Lyhne E.K."/>
            <person name="Kogle M.E."/>
            <person name="Barry K."/>
            <person name="Clum A."/>
            <person name="Na H."/>
            <person name="Ledsgaard L."/>
            <person name="Lin J."/>
            <person name="Lipzen A."/>
            <person name="Kuo A."/>
            <person name="Riley R."/>
            <person name="Mondo S."/>
            <person name="Labutti K."/>
            <person name="Haridas S."/>
            <person name="Pangalinan J."/>
            <person name="Salamov A.A."/>
            <person name="Simmons B.A."/>
            <person name="Magnuson J.K."/>
            <person name="Chen J."/>
            <person name="Drula E."/>
            <person name="Henrissat B."/>
            <person name="Wiebenga A."/>
            <person name="Lubbers R.J."/>
            <person name="Gomes A.C."/>
            <person name="Makela M.R."/>
            <person name="Stajich J."/>
            <person name="Grigoriev I.V."/>
            <person name="Mortensen U.H."/>
            <person name="De Vries R.P."/>
            <person name="Baker S.E."/>
            <person name="Andersen M.R."/>
        </authorList>
    </citation>
    <scope>NUCLEOTIDE SEQUENCE [LARGE SCALE GENOMIC DNA]</scope>
    <source>
        <strain evidence="3 4">CBS 588.65</strain>
    </source>
</reference>
<name>A0ABR4HN81_9EURO</name>
<evidence type="ECO:0000256" key="2">
    <source>
        <dbReference type="SAM" id="Phobius"/>
    </source>
</evidence>